<reference evidence="2 3" key="1">
    <citation type="journal article" date="2020" name="IScience">
        <title>Genome Sequencing of the Endangered Kingdonia uniflora (Circaeasteraceae, Ranunculales) Reveals Potential Mechanisms of Evolutionary Specialization.</title>
        <authorList>
            <person name="Sun Y."/>
            <person name="Deng T."/>
            <person name="Zhang A."/>
            <person name="Moore M.J."/>
            <person name="Landis J.B."/>
            <person name="Lin N."/>
            <person name="Zhang H."/>
            <person name="Zhang X."/>
            <person name="Huang J."/>
            <person name="Zhang X."/>
            <person name="Sun H."/>
            <person name="Wang H."/>
        </authorList>
    </citation>
    <scope>NUCLEOTIDE SEQUENCE [LARGE SCALE GENOMIC DNA]</scope>
    <source>
        <strain evidence="2">TB1705</strain>
        <tissue evidence="2">Leaf</tissue>
    </source>
</reference>
<dbReference type="Proteomes" id="UP000541444">
    <property type="component" value="Unassembled WGS sequence"/>
</dbReference>
<evidence type="ECO:0000256" key="1">
    <source>
        <dbReference type="SAM" id="Phobius"/>
    </source>
</evidence>
<comment type="caution">
    <text evidence="2">The sequence shown here is derived from an EMBL/GenBank/DDBJ whole genome shotgun (WGS) entry which is preliminary data.</text>
</comment>
<keyword evidence="1" id="KW-0812">Transmembrane</keyword>
<feature type="transmembrane region" description="Helical" evidence="1">
    <location>
        <begin position="85"/>
        <end position="105"/>
    </location>
</feature>
<feature type="transmembrane region" description="Helical" evidence="1">
    <location>
        <begin position="174"/>
        <end position="195"/>
    </location>
</feature>
<dbReference type="InterPro" id="IPR040229">
    <property type="entry name" value="At3g27390-like"/>
</dbReference>
<dbReference type="AlphaFoldDB" id="A0A7J7NEB5"/>
<protein>
    <submittedName>
        <fullName evidence="2">Uncharacterized protein</fullName>
    </submittedName>
</protein>
<sequence length="316" mass="35221">MGKIRGTKRKISFSLGERCCLMPIDMPYNCNWELRDHFRSLACTSYLDMVLHYKVIYLFLLMFFLKLVLCICVSSLLIAWPAIGIVGSVLGGVAYGFLAPLIATFKAVEEGKTNMFFNCLFDGTLCAIRGSCTVVRDFMDVCFYSYFSVMDDLRIQEPQNGKPYDIRLLHLPGAIVDGILGVMVDFVVITCMAVFKSPYMLIRGWHQLFHDLIGREGPFLETICVPFAGLAILLWPVIVVGAVLCSMVSSIFLGAFAGVVAYQIVVMAFCSTLVADLFSLTSKPVRFFKVERLSLIVIAESMSPLQNTRRPSANAK</sequence>
<keyword evidence="1" id="KW-1133">Transmembrane helix</keyword>
<accession>A0A7J7NEB5</accession>
<proteinExistence type="predicted"/>
<organism evidence="2 3">
    <name type="scientific">Kingdonia uniflora</name>
    <dbReference type="NCBI Taxonomy" id="39325"/>
    <lineage>
        <taxon>Eukaryota</taxon>
        <taxon>Viridiplantae</taxon>
        <taxon>Streptophyta</taxon>
        <taxon>Embryophyta</taxon>
        <taxon>Tracheophyta</taxon>
        <taxon>Spermatophyta</taxon>
        <taxon>Magnoliopsida</taxon>
        <taxon>Ranunculales</taxon>
        <taxon>Circaeasteraceae</taxon>
        <taxon>Kingdonia</taxon>
    </lineage>
</organism>
<keyword evidence="3" id="KW-1185">Reference proteome</keyword>
<feature type="transmembrane region" description="Helical" evidence="1">
    <location>
        <begin position="219"/>
        <end position="244"/>
    </location>
</feature>
<feature type="transmembrane region" description="Helical" evidence="1">
    <location>
        <begin position="55"/>
        <end position="79"/>
    </location>
</feature>
<evidence type="ECO:0000313" key="2">
    <source>
        <dbReference type="EMBL" id="KAF6165413.1"/>
    </source>
</evidence>
<dbReference type="EMBL" id="JACGCM010000854">
    <property type="protein sequence ID" value="KAF6165413.1"/>
    <property type="molecule type" value="Genomic_DNA"/>
</dbReference>
<name>A0A7J7NEB5_9MAGN</name>
<feature type="transmembrane region" description="Helical" evidence="1">
    <location>
        <begin position="251"/>
        <end position="275"/>
    </location>
</feature>
<evidence type="ECO:0000313" key="3">
    <source>
        <dbReference type="Proteomes" id="UP000541444"/>
    </source>
</evidence>
<dbReference type="OrthoDB" id="783774at2759"/>
<dbReference type="PANTHER" id="PTHR31133:SF3">
    <property type="entry name" value="TRANSMEMBRANE PROTEIN"/>
    <property type="match status" value="1"/>
</dbReference>
<keyword evidence="1" id="KW-0472">Membrane</keyword>
<dbReference type="PANTHER" id="PTHR31133">
    <property type="entry name" value="MEMBRANE PROTEIN"/>
    <property type="match status" value="1"/>
</dbReference>
<gene>
    <name evidence="2" type="ORF">GIB67_018857</name>
</gene>